<proteinExistence type="predicted"/>
<keyword evidence="1" id="KW-0472">Membrane</keyword>
<dbReference type="RefSeq" id="WP_125324251.1">
    <property type="nucleotide sequence ID" value="NZ_CP034328.1"/>
</dbReference>
<keyword evidence="3" id="KW-1185">Reference proteome</keyword>
<dbReference type="EMBL" id="CP034328">
    <property type="protein sequence ID" value="AZL58050.1"/>
    <property type="molecule type" value="Genomic_DNA"/>
</dbReference>
<reference evidence="2 3" key="1">
    <citation type="submission" date="2018-12" db="EMBL/GenBank/DDBJ databases">
        <title>Complete genome sequencing of Tabrizicola sp. K13M18.</title>
        <authorList>
            <person name="Bae J.-W."/>
        </authorList>
    </citation>
    <scope>NUCLEOTIDE SEQUENCE [LARGE SCALE GENOMIC DNA]</scope>
    <source>
        <strain evidence="2 3">K13M18</strain>
    </source>
</reference>
<accession>A0A3S8U383</accession>
<evidence type="ECO:0000256" key="1">
    <source>
        <dbReference type="SAM" id="Phobius"/>
    </source>
</evidence>
<dbReference type="OrthoDB" id="8115457at2"/>
<evidence type="ECO:0000313" key="3">
    <source>
        <dbReference type="Proteomes" id="UP000282002"/>
    </source>
</evidence>
<dbReference type="AlphaFoldDB" id="A0A3S8U383"/>
<sequence length="108" mass="11480">MPELVRLYIRSVAIGFGVAVVFTAGLVWLDVAGIGHLILGSDIGWVAALMMVFFNGIIFGAVQFAYQIMGMAEDDGKIGGRGVFERAAEPVLIPVTVPAKEAAKARRS</sequence>
<evidence type="ECO:0000313" key="2">
    <source>
        <dbReference type="EMBL" id="AZL58050.1"/>
    </source>
</evidence>
<keyword evidence="1" id="KW-1133">Transmembrane helix</keyword>
<feature type="transmembrane region" description="Helical" evidence="1">
    <location>
        <begin position="12"/>
        <end position="39"/>
    </location>
</feature>
<name>A0A3S8U383_9RHOB</name>
<protein>
    <submittedName>
        <fullName evidence="2">Uncharacterized protein</fullName>
    </submittedName>
</protein>
<gene>
    <name evidence="2" type="ORF">EI545_03875</name>
</gene>
<keyword evidence="1" id="KW-0812">Transmembrane</keyword>
<feature type="transmembrane region" description="Helical" evidence="1">
    <location>
        <begin position="45"/>
        <end position="66"/>
    </location>
</feature>
<dbReference type="KEGG" id="taw:EI545_03875"/>
<dbReference type="Proteomes" id="UP000282002">
    <property type="component" value="Chromosome"/>
</dbReference>
<organism evidence="2 3">
    <name type="scientific">Tabrizicola piscis</name>
    <dbReference type="NCBI Taxonomy" id="2494374"/>
    <lineage>
        <taxon>Bacteria</taxon>
        <taxon>Pseudomonadati</taxon>
        <taxon>Pseudomonadota</taxon>
        <taxon>Alphaproteobacteria</taxon>
        <taxon>Rhodobacterales</taxon>
        <taxon>Paracoccaceae</taxon>
        <taxon>Tabrizicola</taxon>
    </lineage>
</organism>